<dbReference type="EMBL" id="CM056806">
    <property type="protein sequence ID" value="KAJ8705046.1"/>
    <property type="molecule type" value="Genomic_DNA"/>
</dbReference>
<dbReference type="Proteomes" id="UP001231649">
    <property type="component" value="Chromosome 30"/>
</dbReference>
<protein>
    <submittedName>
        <fullName evidence="1">Uncharacterized protein</fullName>
    </submittedName>
</protein>
<sequence>MIAFSTLLQLLGLTPVLAMNPVTKDLLTPIPEYGEGCGYMSCPVMGQNVLNVHIVPATHAELGYTRTFYEHFTGYEPGFDHSVVNMKNILDSVITALWTNEKRKFTFSDMPYLFYWWKNRDLSVKRMVYQLLRQGRLFFVGGGWSMSDEATTSYHAIIDHFTYSLRKINATFLECGRPLVTWQADVFGHSKEFASLMAQMGFDGHFINPISFDDELNRMKTRSLEFVWRGSDDLGSNTDIYTHKLFDGYWSPPGFCFGSFCNDPLIITSDSTFSNVEERVESFMQQMLKRQSPYYTTKNVMVMMGQRYGYFDAGVWFANVDKLIMRVNSNQRSQKNKVYLFYSTPACYLRAVHEASPKLATKQDDFYPFTYDKDTHGSGAFTSRPIMKYIAREIHLFTQIAKHLQVFAKLGDNDGKFEEIMWIQGVLQDHTIISGSSRQHVIEYYAKKFILAKQLCLQIYRQGFNNLRDSSNKMIYYACPFNMSSCWNIQGDRFFTVIYNPLAWPVTIPVRLPVARGIYTVYDPKGVKQNHSIVTIPDLVQMLPGRGEFQTEDELVFIAPQVPPMGYRSYYVERVQIRTRYRRSIIKKMNKNSKKKKYLTRQTNNLKIDDKSLLDDLPEYEYFEDTSENPSKQVLNTSKARELELYSDFMATLPPVASFTTEDQIFAQKNWLPSTSMTSPSRTTTTTTSTSTTTSPPPSTPTRSTSTPSPTVATTQKAKPKRKPTPATYIEYYYDDSEPVSSTAPYFDFEKFYRRMERSGYHSSLSNDNFIRNEYIQVNLDAERKFLSIALSNGVTISFNAQLCYYVSDDPERLDSGKKQPGAYIFRPIDPHPVLIADFYDIKVLKSDIVEEIQIRFSNYAGISLRLYKGFPTIELDWIVGPIPDADGLGKEVFIRYLTDLQNEGVFYTDSNGRQTIKRIRDSRATYTPVLDTGESGISSNIYPVTSKIYVEDLQKNIRLSIFIDRAQGGTSLVDGTIDLMLHRRIFTDDTGIRAWLNETEYGKGIIVRGKHHLYLTKADYRPNRVFEKKFAKELELSPTVFTSLHKSYYNITYDEWFKEKNEYTALNMKLPVGVHILTLEKWHDKLLLRLENYLEKSDVVRSGFKRVFIQELFKDFRIIGAKETTLSANIWLQDRLPLSWRTDKFVKSFNEFYGNHSDIEFSADQGGFTKPTPVFFFNEGIELKPQEIRTFVLTYVRR</sequence>
<name>A0ACC2Q3J7_9NEOP</name>
<organism evidence="1 2">
    <name type="scientific">Mythimna loreyi</name>
    <dbReference type="NCBI Taxonomy" id="667449"/>
    <lineage>
        <taxon>Eukaryota</taxon>
        <taxon>Metazoa</taxon>
        <taxon>Ecdysozoa</taxon>
        <taxon>Arthropoda</taxon>
        <taxon>Hexapoda</taxon>
        <taxon>Insecta</taxon>
        <taxon>Pterygota</taxon>
        <taxon>Neoptera</taxon>
        <taxon>Endopterygota</taxon>
        <taxon>Lepidoptera</taxon>
        <taxon>Glossata</taxon>
        <taxon>Ditrysia</taxon>
        <taxon>Noctuoidea</taxon>
        <taxon>Noctuidae</taxon>
        <taxon>Noctuinae</taxon>
        <taxon>Hadenini</taxon>
        <taxon>Mythimna</taxon>
    </lineage>
</organism>
<reference evidence="1" key="1">
    <citation type="submission" date="2023-03" db="EMBL/GenBank/DDBJ databases">
        <title>Chromosome-level genomes of two armyworms, Mythimna separata and Mythimna loreyi, provide insights into the biosynthesis and reception of sex pheromones.</title>
        <authorList>
            <person name="Zhao H."/>
        </authorList>
    </citation>
    <scope>NUCLEOTIDE SEQUENCE</scope>
    <source>
        <strain evidence="1">BeijingLab</strain>
    </source>
</reference>
<keyword evidence="2" id="KW-1185">Reference proteome</keyword>
<evidence type="ECO:0000313" key="1">
    <source>
        <dbReference type="EMBL" id="KAJ8705046.1"/>
    </source>
</evidence>
<accession>A0ACC2Q3J7</accession>
<gene>
    <name evidence="1" type="ORF">PYW08_012366</name>
</gene>
<evidence type="ECO:0000313" key="2">
    <source>
        <dbReference type="Proteomes" id="UP001231649"/>
    </source>
</evidence>
<comment type="caution">
    <text evidence="1">The sequence shown here is derived from an EMBL/GenBank/DDBJ whole genome shotgun (WGS) entry which is preliminary data.</text>
</comment>
<proteinExistence type="predicted"/>